<keyword evidence="3 7" id="KW-0479">Metal-binding</keyword>
<evidence type="ECO:0000256" key="5">
    <source>
        <dbReference type="ARBA" id="ARBA00023004"/>
    </source>
</evidence>
<keyword evidence="4 8" id="KW-0560">Oxidoreductase</keyword>
<dbReference type="InterPro" id="IPR001128">
    <property type="entry name" value="Cyt_P450"/>
</dbReference>
<gene>
    <name evidence="10" type="ORF">LAMO00422_LOCUS12069</name>
</gene>
<dbReference type="InterPro" id="IPR002401">
    <property type="entry name" value="Cyt_P450_E_grp-I"/>
</dbReference>
<keyword evidence="2 7" id="KW-0349">Heme</keyword>
<keyword evidence="6 8" id="KW-0503">Monooxygenase</keyword>
<evidence type="ECO:0000256" key="4">
    <source>
        <dbReference type="ARBA" id="ARBA00023002"/>
    </source>
</evidence>
<feature type="binding site" description="axial binding residue" evidence="7">
    <location>
        <position position="452"/>
    </location>
    <ligand>
        <name>heme</name>
        <dbReference type="ChEBI" id="CHEBI:30413"/>
    </ligand>
    <ligandPart>
        <name>Fe</name>
        <dbReference type="ChEBI" id="CHEBI:18248"/>
    </ligandPart>
</feature>
<comment type="cofactor">
    <cofactor evidence="7">
        <name>heme</name>
        <dbReference type="ChEBI" id="CHEBI:30413"/>
    </cofactor>
</comment>
<dbReference type="PRINTS" id="PR00463">
    <property type="entry name" value="EP450I"/>
</dbReference>
<dbReference type="SUPFAM" id="SSF48264">
    <property type="entry name" value="Cytochrome P450"/>
    <property type="match status" value="1"/>
</dbReference>
<dbReference type="GO" id="GO:0004497">
    <property type="term" value="F:monooxygenase activity"/>
    <property type="evidence" value="ECO:0007669"/>
    <property type="project" value="UniProtKB-KW"/>
</dbReference>
<dbReference type="Pfam" id="PF00067">
    <property type="entry name" value="p450"/>
    <property type="match status" value="1"/>
</dbReference>
<protein>
    <recommendedName>
        <fullName evidence="11">Cytochrome P450</fullName>
    </recommendedName>
</protein>
<dbReference type="PANTHER" id="PTHR24291">
    <property type="entry name" value="CYTOCHROME P450 FAMILY 4"/>
    <property type="match status" value="1"/>
</dbReference>
<evidence type="ECO:0000256" key="8">
    <source>
        <dbReference type="RuleBase" id="RU000461"/>
    </source>
</evidence>
<evidence type="ECO:0000256" key="9">
    <source>
        <dbReference type="SAM" id="MobiDB-lite"/>
    </source>
</evidence>
<dbReference type="GO" id="GO:0005506">
    <property type="term" value="F:iron ion binding"/>
    <property type="evidence" value="ECO:0007669"/>
    <property type="project" value="InterPro"/>
</dbReference>
<feature type="region of interest" description="Disordered" evidence="9">
    <location>
        <begin position="1"/>
        <end position="26"/>
    </location>
</feature>
<evidence type="ECO:0000256" key="1">
    <source>
        <dbReference type="ARBA" id="ARBA00010617"/>
    </source>
</evidence>
<evidence type="ECO:0000256" key="7">
    <source>
        <dbReference type="PIRSR" id="PIRSR602401-1"/>
    </source>
</evidence>
<dbReference type="EMBL" id="HBEM01017626">
    <property type="protein sequence ID" value="CAD8453129.1"/>
    <property type="molecule type" value="Transcribed_RNA"/>
</dbReference>
<evidence type="ECO:0000256" key="6">
    <source>
        <dbReference type="ARBA" id="ARBA00023033"/>
    </source>
</evidence>
<accession>A0A7S0DFN7</accession>
<sequence>MAKDMIQGLQGTASETPTTVTSEIPGPDRLKSSWHVMKIPIYGIEEATLRWGDSFGPIVRFDNSDIGIKSWVFVNEPDLIEHICFKNSPNYKERYLPEIYKFATQEKGILGSSGDYNQKHRKMCKGPFTSKRFLETFAESITSLSKQLTQTWRKSGTSGVVTADMSDHMQRLTLDVIGNVAFSYDFGGIKYIERALSGDGSKQSSDKLMELVNTWTEHVGKLAAPFINKDLLAAGTKYGDPRLTALKDATDEMRRILLPIIEDRRSKIKRSEKVPQDLMTSLIEIQNEEGMDTFDDVDLWEDIHDVMGAGHETTANTLATSLWEVAMHPEVGRRVREELEDLLGKGENARKPTYEDFEEGRLQYTTAVVKEALRLYPSIPLFVREVAEDDILPGGMKIHGGDVVFMSAYALGRTKRFWDEPMKFDPDRFTEEEEQKRSPYTWLPFGAGPRMCLGSRFAMMSTVLQLAGILHEYSFEPVSPNYRSESRSDIPYIGAWRGGMPFEYDMTIAFPHGCTLKATPNW</sequence>
<dbReference type="InterPro" id="IPR050196">
    <property type="entry name" value="Cytochrome_P450_Monoox"/>
</dbReference>
<dbReference type="GO" id="GO:0020037">
    <property type="term" value="F:heme binding"/>
    <property type="evidence" value="ECO:0007669"/>
    <property type="project" value="InterPro"/>
</dbReference>
<feature type="compositionally biased region" description="Polar residues" evidence="9">
    <location>
        <begin position="9"/>
        <end position="22"/>
    </location>
</feature>
<dbReference type="GO" id="GO:0016705">
    <property type="term" value="F:oxidoreductase activity, acting on paired donors, with incorporation or reduction of molecular oxygen"/>
    <property type="evidence" value="ECO:0007669"/>
    <property type="project" value="InterPro"/>
</dbReference>
<name>A0A7S0DFN7_9EUKA</name>
<reference evidence="10" key="1">
    <citation type="submission" date="2021-01" db="EMBL/GenBank/DDBJ databases">
        <authorList>
            <person name="Corre E."/>
            <person name="Pelletier E."/>
            <person name="Niang G."/>
            <person name="Scheremetjew M."/>
            <person name="Finn R."/>
            <person name="Kale V."/>
            <person name="Holt S."/>
            <person name="Cochrane G."/>
            <person name="Meng A."/>
            <person name="Brown T."/>
            <person name="Cohen L."/>
        </authorList>
    </citation>
    <scope>NUCLEOTIDE SEQUENCE</scope>
    <source>
        <strain evidence="10">CCMP2058</strain>
    </source>
</reference>
<organism evidence="10">
    <name type="scientific">Amorphochlora amoebiformis</name>
    <dbReference type="NCBI Taxonomy" id="1561963"/>
    <lineage>
        <taxon>Eukaryota</taxon>
        <taxon>Sar</taxon>
        <taxon>Rhizaria</taxon>
        <taxon>Cercozoa</taxon>
        <taxon>Chlorarachniophyceae</taxon>
        <taxon>Amorphochlora</taxon>
    </lineage>
</organism>
<dbReference type="PROSITE" id="PS00086">
    <property type="entry name" value="CYTOCHROME_P450"/>
    <property type="match status" value="1"/>
</dbReference>
<proteinExistence type="inferred from homology"/>
<dbReference type="InterPro" id="IPR036396">
    <property type="entry name" value="Cyt_P450_sf"/>
</dbReference>
<dbReference type="AlphaFoldDB" id="A0A7S0DFN7"/>
<dbReference type="PRINTS" id="PR00385">
    <property type="entry name" value="P450"/>
</dbReference>
<dbReference type="InterPro" id="IPR017972">
    <property type="entry name" value="Cyt_P450_CS"/>
</dbReference>
<dbReference type="PANTHER" id="PTHR24291:SF50">
    <property type="entry name" value="BIFUNCTIONAL ALBAFLAVENONE MONOOXYGENASE_TERPENE SYNTHASE"/>
    <property type="match status" value="1"/>
</dbReference>
<evidence type="ECO:0000256" key="3">
    <source>
        <dbReference type="ARBA" id="ARBA00022723"/>
    </source>
</evidence>
<dbReference type="Gene3D" id="1.10.630.10">
    <property type="entry name" value="Cytochrome P450"/>
    <property type="match status" value="1"/>
</dbReference>
<evidence type="ECO:0008006" key="11">
    <source>
        <dbReference type="Google" id="ProtNLM"/>
    </source>
</evidence>
<comment type="similarity">
    <text evidence="1 8">Belongs to the cytochrome P450 family.</text>
</comment>
<keyword evidence="5 7" id="KW-0408">Iron</keyword>
<evidence type="ECO:0000313" key="10">
    <source>
        <dbReference type="EMBL" id="CAD8453129.1"/>
    </source>
</evidence>
<evidence type="ECO:0000256" key="2">
    <source>
        <dbReference type="ARBA" id="ARBA00022617"/>
    </source>
</evidence>